<protein>
    <submittedName>
        <fullName evidence="5">Chromosome (Plasmid) partitioning protein ParB</fullName>
    </submittedName>
</protein>
<feature type="domain" description="ParB-like N-terminal" evidence="4">
    <location>
        <begin position="33"/>
        <end position="124"/>
    </location>
</feature>
<evidence type="ECO:0000259" key="4">
    <source>
        <dbReference type="SMART" id="SM00470"/>
    </source>
</evidence>
<dbReference type="FunFam" id="3.90.1530.30:FF:000001">
    <property type="entry name" value="Chromosome partitioning protein ParB"/>
    <property type="match status" value="1"/>
</dbReference>
<accession>A0A6S6TBT5</accession>
<dbReference type="SUPFAM" id="SSF110849">
    <property type="entry name" value="ParB/Sulfiredoxin"/>
    <property type="match status" value="1"/>
</dbReference>
<dbReference type="Pfam" id="PF02195">
    <property type="entry name" value="ParB_N"/>
    <property type="match status" value="1"/>
</dbReference>
<dbReference type="GO" id="GO:0045881">
    <property type="term" value="P:positive regulation of sporulation resulting in formation of a cellular spore"/>
    <property type="evidence" value="ECO:0007669"/>
    <property type="project" value="TreeGrafter"/>
</dbReference>
<evidence type="ECO:0000256" key="2">
    <source>
        <dbReference type="ARBA" id="ARBA00022829"/>
    </source>
</evidence>
<proteinExistence type="inferred from homology"/>
<dbReference type="Gene3D" id="3.90.1530.30">
    <property type="match status" value="1"/>
</dbReference>
<keyword evidence="3" id="KW-0238">DNA-binding</keyword>
<dbReference type="Gene3D" id="1.10.10.2830">
    <property type="match status" value="1"/>
</dbReference>
<comment type="similarity">
    <text evidence="1">Belongs to the ParB family.</text>
</comment>
<dbReference type="AlphaFoldDB" id="A0A6S6TBT5"/>
<keyword evidence="2" id="KW-0159">Chromosome partition</keyword>
<dbReference type="GO" id="GO:0007059">
    <property type="term" value="P:chromosome segregation"/>
    <property type="evidence" value="ECO:0007669"/>
    <property type="project" value="UniProtKB-KW"/>
</dbReference>
<evidence type="ECO:0000313" key="5">
    <source>
        <dbReference type="EMBL" id="CAA6816545.1"/>
    </source>
</evidence>
<dbReference type="GO" id="GO:0005694">
    <property type="term" value="C:chromosome"/>
    <property type="evidence" value="ECO:0007669"/>
    <property type="project" value="TreeGrafter"/>
</dbReference>
<gene>
    <name evidence="5" type="ORF">HELGO_WM4672</name>
</gene>
<dbReference type="GO" id="GO:0003677">
    <property type="term" value="F:DNA binding"/>
    <property type="evidence" value="ECO:0007669"/>
    <property type="project" value="UniProtKB-KW"/>
</dbReference>
<dbReference type="InterPro" id="IPR003115">
    <property type="entry name" value="ParB_N"/>
</dbReference>
<dbReference type="FunFam" id="1.10.10.2830:FF:000001">
    <property type="entry name" value="Chromosome partitioning protein ParB"/>
    <property type="match status" value="1"/>
</dbReference>
<dbReference type="Pfam" id="PF17762">
    <property type="entry name" value="HTH_ParB"/>
    <property type="match status" value="1"/>
</dbReference>
<name>A0A6S6TBT5_9BACT</name>
<dbReference type="NCBIfam" id="TIGR00180">
    <property type="entry name" value="parB_part"/>
    <property type="match status" value="1"/>
</dbReference>
<dbReference type="InterPro" id="IPR004437">
    <property type="entry name" value="ParB/RepB/Spo0J"/>
</dbReference>
<dbReference type="InterPro" id="IPR041468">
    <property type="entry name" value="HTH_ParB/Spo0J"/>
</dbReference>
<organism evidence="5">
    <name type="scientific">uncultured Sulfurovum sp</name>
    <dbReference type="NCBI Taxonomy" id="269237"/>
    <lineage>
        <taxon>Bacteria</taxon>
        <taxon>Pseudomonadati</taxon>
        <taxon>Campylobacterota</taxon>
        <taxon>Epsilonproteobacteria</taxon>
        <taxon>Campylobacterales</taxon>
        <taxon>Sulfurovaceae</taxon>
        <taxon>Sulfurovum</taxon>
        <taxon>environmental samples</taxon>
    </lineage>
</organism>
<reference evidence="5" key="1">
    <citation type="submission" date="2020-01" db="EMBL/GenBank/DDBJ databases">
        <authorList>
            <person name="Meier V. D."/>
            <person name="Meier V D."/>
        </authorList>
    </citation>
    <scope>NUCLEOTIDE SEQUENCE</scope>
    <source>
        <strain evidence="5">HLG_WM_MAG_05</strain>
    </source>
</reference>
<dbReference type="SMART" id="SM00470">
    <property type="entry name" value="ParB"/>
    <property type="match status" value="1"/>
</dbReference>
<sequence length="285" mass="32253">MALGRGLGAILDEVGQAYDSEMGSSSYDGEMIREIDVDEISPNPYQPRKAFDKVALQELSDSIVRHGLLQPIVVIEKDNGYLLVAGERRLRAHKLAHLEYIKCVVADVDIDDVKLRELALIENIQRENLNAMELAASYDELIKVYEITHDELSGVVNKSRSQITNTLRLLSLSSYVQSKLIDNIISQGHAKILVGFDEKEQKILVDTIIGQKLSVRESELLAKKRKLSNKDKQIETSKKEDGFIGDYSQRIQERLPFGIKVKNNALEINFKSQEEVEKFLNMLPK</sequence>
<dbReference type="InterPro" id="IPR036086">
    <property type="entry name" value="ParB/Sulfiredoxin_sf"/>
</dbReference>
<dbReference type="EMBL" id="CACVAU010000050">
    <property type="protein sequence ID" value="CAA6816545.1"/>
    <property type="molecule type" value="Genomic_DNA"/>
</dbReference>
<evidence type="ECO:0000256" key="3">
    <source>
        <dbReference type="ARBA" id="ARBA00023125"/>
    </source>
</evidence>
<dbReference type="CDD" id="cd16393">
    <property type="entry name" value="SPO0J_N"/>
    <property type="match status" value="1"/>
</dbReference>
<dbReference type="PANTHER" id="PTHR33375:SF1">
    <property type="entry name" value="CHROMOSOME-PARTITIONING PROTEIN PARB-RELATED"/>
    <property type="match status" value="1"/>
</dbReference>
<evidence type="ECO:0000256" key="1">
    <source>
        <dbReference type="ARBA" id="ARBA00006295"/>
    </source>
</evidence>
<dbReference type="PANTHER" id="PTHR33375">
    <property type="entry name" value="CHROMOSOME-PARTITIONING PROTEIN PARB-RELATED"/>
    <property type="match status" value="1"/>
</dbReference>
<dbReference type="InterPro" id="IPR050336">
    <property type="entry name" value="Chromosome_partition/occlusion"/>
</dbReference>